<proteinExistence type="predicted"/>
<dbReference type="InterPro" id="IPR050490">
    <property type="entry name" value="Bact_solute-bd_prot1"/>
</dbReference>
<dbReference type="EMBL" id="DSPJ01000014">
    <property type="protein sequence ID" value="HEX61639.1"/>
    <property type="molecule type" value="Genomic_DNA"/>
</dbReference>
<feature type="transmembrane region" description="Helical" evidence="1">
    <location>
        <begin position="30"/>
        <end position="49"/>
    </location>
</feature>
<dbReference type="AlphaFoldDB" id="A0A831Z120"/>
<name>A0A831Z120_UNCKA</name>
<dbReference type="InterPro" id="IPR006059">
    <property type="entry name" value="SBP"/>
</dbReference>
<keyword evidence="1" id="KW-0472">Membrane</keyword>
<reference evidence="2" key="1">
    <citation type="journal article" date="2020" name="mSystems">
        <title>Genome- and Community-Level Interaction Insights into Carbon Utilization and Element Cycling Functions of Hydrothermarchaeota in Hydrothermal Sediment.</title>
        <authorList>
            <person name="Zhou Z."/>
            <person name="Liu Y."/>
            <person name="Xu W."/>
            <person name="Pan J."/>
            <person name="Luo Z.H."/>
            <person name="Li M."/>
        </authorList>
    </citation>
    <scope>NUCLEOTIDE SEQUENCE [LARGE SCALE GENOMIC DNA]</scope>
    <source>
        <strain evidence="2">SpSt-361</strain>
    </source>
</reference>
<dbReference type="SUPFAM" id="SSF53850">
    <property type="entry name" value="Periplasmic binding protein-like II"/>
    <property type="match status" value="1"/>
</dbReference>
<gene>
    <name evidence="2" type="ORF">ENR01_00565</name>
</gene>
<keyword evidence="1" id="KW-0812">Transmembrane</keyword>
<protein>
    <submittedName>
        <fullName evidence="2">Extracellular solute-binding protein</fullName>
    </submittedName>
</protein>
<sequence>MPPAGPPSLPPAEGGGGNLIERIRGLVRPLAILGILLLLGVVIFSLAGLDLSKLPLIGGLFGQGGEVTLTYWGLWENPDVVNPLIASFIEEYERENPRINLTINYEKRSFGTLEQYKETLLTRLRQGTGPDVFRLHNSWVEDFSEELAALPAEVLSEQDYILRFYPAALSSAKVGTEIFAIPLEYDGLVLFYNKTLLTGVNVGETIKTWEDFRREAVRLTTWAGNDRDKGAITQAGAAFGTANNISHSADILSLLMAQSGVDSLSELNTQAAADALTFYTNFALVDRVWDETLPFSINAFANGQVAMIIAPSWRALDIAALNPELEFAAAPVPQLPAAEEGGVHWGTFWMEGVSADIASSDIAWRFLEFLTREEQQRSFYAEAAKTRPFGEPYALRSLAESLAEHEILGALLSTAPNAVSGKTVDFSGNSPYVDALKLAIGEVLAGKKSVNALETAQLTIDQLEGKPPLEE</sequence>
<dbReference type="PANTHER" id="PTHR43649:SF30">
    <property type="entry name" value="ABC TRANSPORTER SUBSTRATE-BINDING PROTEIN"/>
    <property type="match status" value="1"/>
</dbReference>
<dbReference type="Pfam" id="PF01547">
    <property type="entry name" value="SBP_bac_1"/>
    <property type="match status" value="1"/>
</dbReference>
<dbReference type="Gene3D" id="3.40.190.10">
    <property type="entry name" value="Periplasmic binding protein-like II"/>
    <property type="match status" value="1"/>
</dbReference>
<accession>A0A831Z120</accession>
<organism evidence="2">
    <name type="scientific">candidate division WWE3 bacterium</name>
    <dbReference type="NCBI Taxonomy" id="2053526"/>
    <lineage>
        <taxon>Bacteria</taxon>
        <taxon>Katanobacteria</taxon>
    </lineage>
</organism>
<comment type="caution">
    <text evidence="2">The sequence shown here is derived from an EMBL/GenBank/DDBJ whole genome shotgun (WGS) entry which is preliminary data.</text>
</comment>
<keyword evidence="1" id="KW-1133">Transmembrane helix</keyword>
<evidence type="ECO:0000256" key="1">
    <source>
        <dbReference type="SAM" id="Phobius"/>
    </source>
</evidence>
<evidence type="ECO:0000313" key="2">
    <source>
        <dbReference type="EMBL" id="HEX61639.1"/>
    </source>
</evidence>
<dbReference type="PANTHER" id="PTHR43649">
    <property type="entry name" value="ARABINOSE-BINDING PROTEIN-RELATED"/>
    <property type="match status" value="1"/>
</dbReference>